<feature type="compositionally biased region" description="Basic and acidic residues" evidence="1">
    <location>
        <begin position="47"/>
        <end position="61"/>
    </location>
</feature>
<dbReference type="AlphaFoldDB" id="A0A1J4K0W3"/>
<keyword evidence="3" id="KW-1185">Reference proteome</keyword>
<comment type="caution">
    <text evidence="2">The sequence shown here is derived from an EMBL/GenBank/DDBJ whole genome shotgun (WGS) entry which is preliminary data.</text>
</comment>
<evidence type="ECO:0000256" key="1">
    <source>
        <dbReference type="SAM" id="MobiDB-lite"/>
    </source>
</evidence>
<dbReference type="EMBL" id="MLAK01000772">
    <property type="protein sequence ID" value="OHT05015.1"/>
    <property type="molecule type" value="Genomic_DNA"/>
</dbReference>
<reference evidence="2" key="1">
    <citation type="submission" date="2016-10" db="EMBL/GenBank/DDBJ databases">
        <authorList>
            <person name="Benchimol M."/>
            <person name="Almeida L.G."/>
            <person name="Vasconcelos A.T."/>
            <person name="Perreira-Neves A."/>
            <person name="Rosa I.A."/>
            <person name="Tasca T."/>
            <person name="Bogo M.R."/>
            <person name="de Souza W."/>
        </authorList>
    </citation>
    <scope>NUCLEOTIDE SEQUENCE [LARGE SCALE GENOMIC DNA]</scope>
    <source>
        <strain evidence="2">K</strain>
    </source>
</reference>
<gene>
    <name evidence="2" type="ORF">TRFO_27322</name>
</gene>
<evidence type="ECO:0000313" key="3">
    <source>
        <dbReference type="Proteomes" id="UP000179807"/>
    </source>
</evidence>
<dbReference type="RefSeq" id="XP_068358151.1">
    <property type="nucleotide sequence ID" value="XM_068505476.1"/>
</dbReference>
<proteinExistence type="predicted"/>
<dbReference type="GeneID" id="94840180"/>
<organism evidence="2 3">
    <name type="scientific">Tritrichomonas foetus</name>
    <dbReference type="NCBI Taxonomy" id="1144522"/>
    <lineage>
        <taxon>Eukaryota</taxon>
        <taxon>Metamonada</taxon>
        <taxon>Parabasalia</taxon>
        <taxon>Tritrichomonadida</taxon>
        <taxon>Tritrichomonadidae</taxon>
        <taxon>Tritrichomonas</taxon>
    </lineage>
</organism>
<evidence type="ECO:0000313" key="2">
    <source>
        <dbReference type="EMBL" id="OHT05015.1"/>
    </source>
</evidence>
<feature type="compositionally biased region" description="Low complexity" evidence="1">
    <location>
        <begin position="1"/>
        <end position="38"/>
    </location>
</feature>
<name>A0A1J4K0W3_9EUKA</name>
<protein>
    <submittedName>
        <fullName evidence="2">Uncharacterized protein</fullName>
    </submittedName>
</protein>
<dbReference type="Proteomes" id="UP000179807">
    <property type="component" value="Unassembled WGS sequence"/>
</dbReference>
<accession>A0A1J4K0W3</accession>
<dbReference type="VEuPathDB" id="TrichDB:TRFO_27322"/>
<feature type="region of interest" description="Disordered" evidence="1">
    <location>
        <begin position="117"/>
        <end position="170"/>
    </location>
</feature>
<feature type="compositionally biased region" description="Basic and acidic residues" evidence="1">
    <location>
        <begin position="117"/>
        <end position="145"/>
    </location>
</feature>
<feature type="region of interest" description="Disordered" evidence="1">
    <location>
        <begin position="1"/>
        <end position="79"/>
    </location>
</feature>
<sequence length="170" mass="19436">MNAPIQPASGNSSNNSQGNNPSTESNPTLATDPAATPPSNVEPSTEALKEEDAKKGEEPKEKKKNPIKFEPYVSPPNPLRGLKYMLEQRLKNEGVTYKKRDSEKMILIYQECGKRWREMTPEEREKQNKIADEHENDEPKEKEPMPDLEIPSYTFQVDPSKPPFYGYQRQ</sequence>